<gene>
    <name evidence="2" type="primary">LOC109714832</name>
</gene>
<dbReference type="GeneID" id="109714832"/>
<reference evidence="2" key="2">
    <citation type="submission" date="2025-08" db="UniProtKB">
        <authorList>
            <consortium name="RefSeq"/>
        </authorList>
    </citation>
    <scope>IDENTIFICATION</scope>
    <source>
        <tissue evidence="2">Leaf</tissue>
    </source>
</reference>
<dbReference type="PANTHER" id="PTHR33974">
    <property type="entry name" value="VASCULAR-RELATED UNKNOWN PROTEIN 1-RELATED"/>
    <property type="match status" value="1"/>
</dbReference>
<dbReference type="AlphaFoldDB" id="A0A6P5FPZ7"/>
<accession>A0A6P5FPZ7</accession>
<evidence type="ECO:0000313" key="1">
    <source>
        <dbReference type="Proteomes" id="UP000515123"/>
    </source>
</evidence>
<reference evidence="1" key="1">
    <citation type="journal article" date="2015" name="Nat. Genet.">
        <title>The pineapple genome and the evolution of CAM photosynthesis.</title>
        <authorList>
            <person name="Ming R."/>
            <person name="VanBuren R."/>
            <person name="Wai C.M."/>
            <person name="Tang H."/>
            <person name="Schatz M.C."/>
            <person name="Bowers J.E."/>
            <person name="Lyons E."/>
            <person name="Wang M.L."/>
            <person name="Chen J."/>
            <person name="Biggers E."/>
            <person name="Zhang J."/>
            <person name="Huang L."/>
            <person name="Zhang L."/>
            <person name="Miao W."/>
            <person name="Zhang J."/>
            <person name="Ye Z."/>
            <person name="Miao C."/>
            <person name="Lin Z."/>
            <person name="Wang H."/>
            <person name="Zhou H."/>
            <person name="Yim W.C."/>
            <person name="Priest H.D."/>
            <person name="Zheng C."/>
            <person name="Woodhouse M."/>
            <person name="Edger P.P."/>
            <person name="Guyot R."/>
            <person name="Guo H.B."/>
            <person name="Guo H."/>
            <person name="Zheng G."/>
            <person name="Singh R."/>
            <person name="Sharma A."/>
            <person name="Min X."/>
            <person name="Zheng Y."/>
            <person name="Lee H."/>
            <person name="Gurtowski J."/>
            <person name="Sedlazeck F.J."/>
            <person name="Harkess A."/>
            <person name="McKain M.R."/>
            <person name="Liao Z."/>
            <person name="Fang J."/>
            <person name="Liu J."/>
            <person name="Zhang X."/>
            <person name="Zhang Q."/>
            <person name="Hu W."/>
            <person name="Qin Y."/>
            <person name="Wang K."/>
            <person name="Chen L.Y."/>
            <person name="Shirley N."/>
            <person name="Lin Y.R."/>
            <person name="Liu L.Y."/>
            <person name="Hernandez A.G."/>
            <person name="Wright C.L."/>
            <person name="Bulone V."/>
            <person name="Tuskan G.A."/>
            <person name="Heath K."/>
            <person name="Zee F."/>
            <person name="Moore P.H."/>
            <person name="Sunkar R."/>
            <person name="Leebens-Mack J.H."/>
            <person name="Mockler T."/>
            <person name="Bennetzen J.L."/>
            <person name="Freeling M."/>
            <person name="Sankoff D."/>
            <person name="Paterson A.H."/>
            <person name="Zhu X."/>
            <person name="Yang X."/>
            <person name="Smith J.A."/>
            <person name="Cushman J.C."/>
            <person name="Paull R.E."/>
            <person name="Yu Q."/>
        </authorList>
    </citation>
    <scope>NUCLEOTIDE SEQUENCE [LARGE SCALE GENOMIC DNA]</scope>
    <source>
        <strain evidence="1">cv. F153</strain>
    </source>
</reference>
<dbReference type="Proteomes" id="UP000515123">
    <property type="component" value="Linkage group 9"/>
</dbReference>
<keyword evidence="1" id="KW-1185">Reference proteome</keyword>
<dbReference type="PANTHER" id="PTHR33974:SF2">
    <property type="entry name" value="VASCULAR-RELATED UNKNOWN PROTEIN 1"/>
    <property type="match status" value="1"/>
</dbReference>
<dbReference type="OrthoDB" id="779856at2759"/>
<protein>
    <submittedName>
        <fullName evidence="2">Uncharacterized protein LOC109714832</fullName>
    </submittedName>
</protein>
<dbReference type="GO" id="GO:0010089">
    <property type="term" value="P:xylem development"/>
    <property type="evidence" value="ECO:0007669"/>
    <property type="project" value="InterPro"/>
</dbReference>
<sequence>MEESIINSSTSNSSHHNYNELSQSFSEESSWTMYIEEFIMASEMEISSSIDGALESSSIISDASCNKIKLMLKKRKMWGKLEDDDPLEDTASSPVNSPKVCDVNKIKKDDRRMMFQEEEEVGCGKDMVDELGIVGSTTNECTELKKMGLCVVPLSLFLDHVE</sequence>
<dbReference type="RefSeq" id="XP_020095130.1">
    <property type="nucleotide sequence ID" value="XM_020239541.1"/>
</dbReference>
<organism evidence="1 2">
    <name type="scientific">Ananas comosus</name>
    <name type="common">Pineapple</name>
    <name type="synonym">Ananas ananas</name>
    <dbReference type="NCBI Taxonomy" id="4615"/>
    <lineage>
        <taxon>Eukaryota</taxon>
        <taxon>Viridiplantae</taxon>
        <taxon>Streptophyta</taxon>
        <taxon>Embryophyta</taxon>
        <taxon>Tracheophyta</taxon>
        <taxon>Spermatophyta</taxon>
        <taxon>Magnoliopsida</taxon>
        <taxon>Liliopsida</taxon>
        <taxon>Poales</taxon>
        <taxon>Bromeliaceae</taxon>
        <taxon>Bromelioideae</taxon>
        <taxon>Ananas</taxon>
    </lineage>
</organism>
<dbReference type="InterPro" id="IPR039280">
    <property type="entry name" value="VUP"/>
</dbReference>
<evidence type="ECO:0000313" key="2">
    <source>
        <dbReference type="RefSeq" id="XP_020095130.1"/>
    </source>
</evidence>
<proteinExistence type="predicted"/>
<name>A0A6P5FPZ7_ANACO</name>